<comment type="caution">
    <text evidence="2">The sequence shown here is derived from an EMBL/GenBank/DDBJ whole genome shotgun (WGS) entry which is preliminary data.</text>
</comment>
<dbReference type="EMBL" id="JBHSGG010000040">
    <property type="protein sequence ID" value="MFC4729263.1"/>
    <property type="molecule type" value="Genomic_DNA"/>
</dbReference>
<dbReference type="Proteomes" id="UP001595892">
    <property type="component" value="Unassembled WGS sequence"/>
</dbReference>
<keyword evidence="3" id="KW-1185">Reference proteome</keyword>
<name>A0ABV9NQE1_9GAMM</name>
<organism evidence="2 3">
    <name type="scientific">Coralloluteibacterium thermophilum</name>
    <dbReference type="NCBI Taxonomy" id="2707049"/>
    <lineage>
        <taxon>Bacteria</taxon>
        <taxon>Pseudomonadati</taxon>
        <taxon>Pseudomonadota</taxon>
        <taxon>Gammaproteobacteria</taxon>
        <taxon>Lysobacterales</taxon>
        <taxon>Lysobacteraceae</taxon>
        <taxon>Coralloluteibacterium</taxon>
    </lineage>
</organism>
<proteinExistence type="predicted"/>
<evidence type="ECO:0000313" key="2">
    <source>
        <dbReference type="EMBL" id="MFC4729263.1"/>
    </source>
</evidence>
<feature type="transmembrane region" description="Helical" evidence="1">
    <location>
        <begin position="26"/>
        <end position="48"/>
    </location>
</feature>
<keyword evidence="1" id="KW-1133">Transmembrane helix</keyword>
<dbReference type="RefSeq" id="WP_377005338.1">
    <property type="nucleotide sequence ID" value="NZ_JBHSGG010000040.1"/>
</dbReference>
<evidence type="ECO:0000256" key="1">
    <source>
        <dbReference type="SAM" id="Phobius"/>
    </source>
</evidence>
<protein>
    <submittedName>
        <fullName evidence="2">DUF2523 family protein</fullName>
    </submittedName>
</protein>
<sequence>MPILAAIWPALLAFLTKYLPSLVGQVLLAFGVGLAVHTFAMPAFMNLVRSYTSGMSAWTLNQLGALGVDVCITMVFSAMTAAAAKRVVLSKLGPDA</sequence>
<gene>
    <name evidence="2" type="ORF">ACFO3Q_13915</name>
</gene>
<reference evidence="3" key="1">
    <citation type="journal article" date="2019" name="Int. J. Syst. Evol. Microbiol.">
        <title>The Global Catalogue of Microorganisms (GCM) 10K type strain sequencing project: providing services to taxonomists for standard genome sequencing and annotation.</title>
        <authorList>
            <consortium name="The Broad Institute Genomics Platform"/>
            <consortium name="The Broad Institute Genome Sequencing Center for Infectious Disease"/>
            <person name="Wu L."/>
            <person name="Ma J."/>
        </authorList>
    </citation>
    <scope>NUCLEOTIDE SEQUENCE [LARGE SCALE GENOMIC DNA]</scope>
    <source>
        <strain evidence="3">CGMCC 1.13574</strain>
    </source>
</reference>
<feature type="transmembrane region" description="Helical" evidence="1">
    <location>
        <begin position="60"/>
        <end position="84"/>
    </location>
</feature>
<accession>A0ABV9NQE1</accession>
<dbReference type="Pfam" id="PF10734">
    <property type="entry name" value="DUF2523"/>
    <property type="match status" value="1"/>
</dbReference>
<evidence type="ECO:0000313" key="3">
    <source>
        <dbReference type="Proteomes" id="UP001595892"/>
    </source>
</evidence>
<keyword evidence="1" id="KW-0472">Membrane</keyword>
<keyword evidence="1" id="KW-0812">Transmembrane</keyword>
<dbReference type="InterPro" id="IPR019670">
    <property type="entry name" value="DUF2523"/>
</dbReference>